<evidence type="ECO:0000313" key="2">
    <source>
        <dbReference type="Proteomes" id="UP001164250"/>
    </source>
</evidence>
<gene>
    <name evidence="1" type="ORF">Patl1_29051</name>
</gene>
<evidence type="ECO:0000313" key="1">
    <source>
        <dbReference type="EMBL" id="KAJ0096400.1"/>
    </source>
</evidence>
<keyword evidence="2" id="KW-1185">Reference proteome</keyword>
<proteinExistence type="predicted"/>
<sequence length="116" mass="12508">MRTLCDGCECAPAAFFCPADAALCRACDQMVSFSLPSIMLLLHTQLSVHSIAFAWSFASPSDDARCGICEVSSGTSSPSDVTLCGICEVSSGVKRTHARFLLLRQRIRVGLFPLYI</sequence>
<organism evidence="1 2">
    <name type="scientific">Pistacia atlantica</name>
    <dbReference type="NCBI Taxonomy" id="434234"/>
    <lineage>
        <taxon>Eukaryota</taxon>
        <taxon>Viridiplantae</taxon>
        <taxon>Streptophyta</taxon>
        <taxon>Embryophyta</taxon>
        <taxon>Tracheophyta</taxon>
        <taxon>Spermatophyta</taxon>
        <taxon>Magnoliopsida</taxon>
        <taxon>eudicotyledons</taxon>
        <taxon>Gunneridae</taxon>
        <taxon>Pentapetalae</taxon>
        <taxon>rosids</taxon>
        <taxon>malvids</taxon>
        <taxon>Sapindales</taxon>
        <taxon>Anacardiaceae</taxon>
        <taxon>Pistacia</taxon>
    </lineage>
</organism>
<dbReference type="Proteomes" id="UP001164250">
    <property type="component" value="Chromosome 5"/>
</dbReference>
<reference evidence="2" key="1">
    <citation type="journal article" date="2023" name="G3 (Bethesda)">
        <title>Genome assembly and association tests identify interacting loci associated with vigor, precocity, and sex in interspecific pistachio rootstocks.</title>
        <authorList>
            <person name="Palmer W."/>
            <person name="Jacygrad E."/>
            <person name="Sagayaradj S."/>
            <person name="Cavanaugh K."/>
            <person name="Han R."/>
            <person name="Bertier L."/>
            <person name="Beede B."/>
            <person name="Kafkas S."/>
            <person name="Golino D."/>
            <person name="Preece J."/>
            <person name="Michelmore R."/>
        </authorList>
    </citation>
    <scope>NUCLEOTIDE SEQUENCE [LARGE SCALE GENOMIC DNA]</scope>
</reference>
<dbReference type="EMBL" id="CM047901">
    <property type="protein sequence ID" value="KAJ0096400.1"/>
    <property type="molecule type" value="Genomic_DNA"/>
</dbReference>
<comment type="caution">
    <text evidence="1">The sequence shown here is derived from an EMBL/GenBank/DDBJ whole genome shotgun (WGS) entry which is preliminary data.</text>
</comment>
<protein>
    <submittedName>
        <fullName evidence="1">Uncharacterized protein</fullName>
    </submittedName>
</protein>
<name>A0ACC1BBT6_9ROSI</name>
<accession>A0ACC1BBT6</accession>